<keyword evidence="2" id="KW-0472">Membrane</keyword>
<gene>
    <name evidence="3" type="ORF">HMPREF9708_01236</name>
</gene>
<feature type="transmembrane region" description="Helical" evidence="2">
    <location>
        <begin position="29"/>
        <end position="48"/>
    </location>
</feature>
<evidence type="ECO:0008006" key="5">
    <source>
        <dbReference type="Google" id="ProtNLM"/>
    </source>
</evidence>
<organism evidence="3 4">
    <name type="scientific">Facklamia languida CCUG 37842</name>
    <dbReference type="NCBI Taxonomy" id="883113"/>
    <lineage>
        <taxon>Bacteria</taxon>
        <taxon>Bacillati</taxon>
        <taxon>Bacillota</taxon>
        <taxon>Bacilli</taxon>
        <taxon>Lactobacillales</taxon>
        <taxon>Aerococcaceae</taxon>
        <taxon>Facklamia</taxon>
    </lineage>
</organism>
<name>H3NK47_9LACT</name>
<protein>
    <recommendedName>
        <fullName evidence="5">CvpA family protein</fullName>
    </recommendedName>
</protein>
<sequence length="592" mass="67420">MKIKDVTPGFNVGEDDQKRSNRPHGKGPFKARSLYLILILLAAIYYYILLPPLHYASREFWFFLGLILVGVILIELINDSSRLVKNLMSGQVRAIDWKQLRVGKKYRLLLSPVIALGLVFILTQIIFSPLFMSQQFSSLLQPTKKDIQTDFPEVDVNQIPLVDRDTAERLGDRRLGSLTDLVSQFEVSPEYTQINIKAEPYRVTPLKYAGFFKWLNNFREGIPHYLQVNNVTGQVDVMTPDKPIRYSYADHFNRYIMRHLRFNYPFTLFGRPAFEIDDEGTPYYIATTFGRNFFLKEPEPTGLILVNAMTGDHKHYGLKDIPTWVDRVYPADLVLHQLSLNGNYRFGFWNSLFAKEGVTRPSEGYNYLPMKDDLYLYTGITSVSSDDSNIGFVLVNLRTKEATMYPQSAAEEFSAMESAEGSVQEKGYVATFPLLINLQGKPMYILTLKDSSGLIKSYALVDVENYQNVYVAPSVSQLMANYASDHPLEVMPIDQSTLKEVTGEVESIQAVVRQGETIYYFMVDGQVYQAPASLNDFLPFLEEGQVIQFKQDDQGNIHAVDLTETFGDQAQTNQDQAILEEVEDPLVDQLAE</sequence>
<dbReference type="eggNOG" id="ENOG502Z7PD">
    <property type="taxonomic scope" value="Bacteria"/>
</dbReference>
<feature type="region of interest" description="Disordered" evidence="1">
    <location>
        <begin position="1"/>
        <end position="26"/>
    </location>
</feature>
<evidence type="ECO:0000313" key="3">
    <source>
        <dbReference type="EMBL" id="EHR36564.1"/>
    </source>
</evidence>
<keyword evidence="2" id="KW-0812">Transmembrane</keyword>
<evidence type="ECO:0000256" key="1">
    <source>
        <dbReference type="SAM" id="MobiDB-lite"/>
    </source>
</evidence>
<accession>H3NK47</accession>
<keyword evidence="4" id="KW-1185">Reference proteome</keyword>
<dbReference type="AlphaFoldDB" id="H3NK47"/>
<dbReference type="EMBL" id="AGEG01000014">
    <property type="protein sequence ID" value="EHR36564.1"/>
    <property type="molecule type" value="Genomic_DNA"/>
</dbReference>
<feature type="transmembrane region" description="Helical" evidence="2">
    <location>
        <begin position="60"/>
        <end position="78"/>
    </location>
</feature>
<evidence type="ECO:0000313" key="4">
    <source>
        <dbReference type="Proteomes" id="UP000006190"/>
    </source>
</evidence>
<feature type="transmembrane region" description="Helical" evidence="2">
    <location>
        <begin position="108"/>
        <end position="132"/>
    </location>
</feature>
<reference evidence="3 4" key="1">
    <citation type="submission" date="2012-01" db="EMBL/GenBank/DDBJ databases">
        <title>The Genome Sequence of Facklamia languida CCUG 37842.</title>
        <authorList>
            <consortium name="The Broad Institute Genome Sequencing Platform"/>
            <person name="Earl A."/>
            <person name="Ward D."/>
            <person name="Feldgarden M."/>
            <person name="Gevers D."/>
            <person name="Huys G."/>
            <person name="Young S.K."/>
            <person name="Zeng Q."/>
            <person name="Gargeya S."/>
            <person name="Fitzgerald M."/>
            <person name="Haas B."/>
            <person name="Abouelleil A."/>
            <person name="Alvarado L."/>
            <person name="Arachchi H.M."/>
            <person name="Berlin A."/>
            <person name="Chapman S.B."/>
            <person name="Gearin G."/>
            <person name="Goldberg J."/>
            <person name="Griggs A."/>
            <person name="Gujja S."/>
            <person name="Hansen M."/>
            <person name="Heiman D."/>
            <person name="Howarth C."/>
            <person name="Larimer J."/>
            <person name="Lui A."/>
            <person name="MacDonald P.J.P."/>
            <person name="McCowen C."/>
            <person name="Montmayeur A."/>
            <person name="Murphy C."/>
            <person name="Neiman D."/>
            <person name="Pearson M."/>
            <person name="Priest M."/>
            <person name="Roberts A."/>
            <person name="Saif S."/>
            <person name="Shea T."/>
            <person name="Sisk P."/>
            <person name="Stolte C."/>
            <person name="Sykes S."/>
            <person name="Wortman J."/>
            <person name="Nusbaum C."/>
            <person name="Birren B."/>
        </authorList>
    </citation>
    <scope>NUCLEOTIDE SEQUENCE [LARGE SCALE GENOMIC DNA]</scope>
    <source>
        <strain evidence="3 4">CCUG 37842</strain>
    </source>
</reference>
<dbReference type="HOGENOM" id="CLU_015927_0_0_9"/>
<dbReference type="Proteomes" id="UP000006190">
    <property type="component" value="Unassembled WGS sequence"/>
</dbReference>
<proteinExistence type="predicted"/>
<dbReference type="PATRIC" id="fig|883113.3.peg.1232"/>
<evidence type="ECO:0000256" key="2">
    <source>
        <dbReference type="SAM" id="Phobius"/>
    </source>
</evidence>
<keyword evidence="2" id="KW-1133">Transmembrane helix</keyword>
<comment type="caution">
    <text evidence="3">The sequence shown here is derived from an EMBL/GenBank/DDBJ whole genome shotgun (WGS) entry which is preliminary data.</text>
</comment>
<dbReference type="RefSeq" id="WP_006309435.1">
    <property type="nucleotide sequence ID" value="NZ_JH601133.1"/>
</dbReference>
<dbReference type="STRING" id="883113.HMPREF9708_01236"/>